<feature type="non-terminal residue" evidence="4">
    <location>
        <position position="146"/>
    </location>
</feature>
<protein>
    <recommendedName>
        <fullName evidence="3">CUE domain-containing protein</fullName>
    </recommendedName>
</protein>
<organism evidence="4 5">
    <name type="scientific">Syncephalis pseudoplumigaleata</name>
    <dbReference type="NCBI Taxonomy" id="1712513"/>
    <lineage>
        <taxon>Eukaryota</taxon>
        <taxon>Fungi</taxon>
        <taxon>Fungi incertae sedis</taxon>
        <taxon>Zoopagomycota</taxon>
        <taxon>Zoopagomycotina</taxon>
        <taxon>Zoopagomycetes</taxon>
        <taxon>Zoopagales</taxon>
        <taxon>Piptocephalidaceae</taxon>
        <taxon>Syncephalis</taxon>
    </lineage>
</organism>
<evidence type="ECO:0000313" key="4">
    <source>
        <dbReference type="EMBL" id="RKP23984.1"/>
    </source>
</evidence>
<dbReference type="EMBL" id="KZ990527">
    <property type="protein sequence ID" value="RKP23984.1"/>
    <property type="molecule type" value="Genomic_DNA"/>
</dbReference>
<feature type="signal peptide" evidence="2">
    <location>
        <begin position="1"/>
        <end position="23"/>
    </location>
</feature>
<dbReference type="SMART" id="SM00546">
    <property type="entry name" value="CUE"/>
    <property type="match status" value="1"/>
</dbReference>
<dbReference type="Pfam" id="PF02845">
    <property type="entry name" value="CUE"/>
    <property type="match status" value="1"/>
</dbReference>
<name>A0A4P9YVQ8_9FUNG</name>
<dbReference type="Proteomes" id="UP000278143">
    <property type="component" value="Unassembled WGS sequence"/>
</dbReference>
<dbReference type="PROSITE" id="PS51140">
    <property type="entry name" value="CUE"/>
    <property type="match status" value="1"/>
</dbReference>
<dbReference type="Gene3D" id="1.10.8.10">
    <property type="entry name" value="DNA helicase RuvA subunit, C-terminal domain"/>
    <property type="match status" value="1"/>
</dbReference>
<dbReference type="OrthoDB" id="3824970at2759"/>
<evidence type="ECO:0000256" key="1">
    <source>
        <dbReference type="SAM" id="MobiDB-lite"/>
    </source>
</evidence>
<accession>A0A4P9YVQ8</accession>
<gene>
    <name evidence="4" type="ORF">SYNPS1DRAFT_23920</name>
</gene>
<evidence type="ECO:0000313" key="5">
    <source>
        <dbReference type="Proteomes" id="UP000278143"/>
    </source>
</evidence>
<dbReference type="InterPro" id="IPR003892">
    <property type="entry name" value="CUE"/>
</dbReference>
<evidence type="ECO:0000256" key="2">
    <source>
        <dbReference type="SAM" id="SignalP"/>
    </source>
</evidence>
<dbReference type="AlphaFoldDB" id="A0A4P9YVQ8"/>
<sequence>MNDGVSILVALVLLAFVLRWLFGNSTEQRGPGSAPRPVPEDWVHTVHSMFPHLPPAAIRRELERTHSVELTCERILRDGTLPTLPSDMAASTSSSFGHPATADGGDAGRNQPQGTSTSLLQRYQLTDAQLDGVAEDGPVDRTWETD</sequence>
<keyword evidence="2" id="KW-0732">Signal</keyword>
<feature type="region of interest" description="Disordered" evidence="1">
    <location>
        <begin position="80"/>
        <end position="146"/>
    </location>
</feature>
<feature type="chain" id="PRO_5020526751" description="CUE domain-containing protein" evidence="2">
    <location>
        <begin position="24"/>
        <end position="146"/>
    </location>
</feature>
<keyword evidence="5" id="KW-1185">Reference proteome</keyword>
<dbReference type="GO" id="GO:0043130">
    <property type="term" value="F:ubiquitin binding"/>
    <property type="evidence" value="ECO:0007669"/>
    <property type="project" value="InterPro"/>
</dbReference>
<dbReference type="CDD" id="cd14424">
    <property type="entry name" value="CUE_Cue1p_like"/>
    <property type="match status" value="1"/>
</dbReference>
<evidence type="ECO:0000259" key="3">
    <source>
        <dbReference type="PROSITE" id="PS51140"/>
    </source>
</evidence>
<feature type="domain" description="CUE" evidence="3">
    <location>
        <begin position="38"/>
        <end position="80"/>
    </location>
</feature>
<feature type="compositionally biased region" description="Polar residues" evidence="1">
    <location>
        <begin position="110"/>
        <end position="127"/>
    </location>
</feature>
<reference evidence="5" key="1">
    <citation type="journal article" date="2018" name="Nat. Microbiol.">
        <title>Leveraging single-cell genomics to expand the fungal tree of life.</title>
        <authorList>
            <person name="Ahrendt S.R."/>
            <person name="Quandt C.A."/>
            <person name="Ciobanu D."/>
            <person name="Clum A."/>
            <person name="Salamov A."/>
            <person name="Andreopoulos B."/>
            <person name="Cheng J.F."/>
            <person name="Woyke T."/>
            <person name="Pelin A."/>
            <person name="Henrissat B."/>
            <person name="Reynolds N.K."/>
            <person name="Benny G.L."/>
            <person name="Smith M.E."/>
            <person name="James T.Y."/>
            <person name="Grigoriev I.V."/>
        </authorList>
    </citation>
    <scope>NUCLEOTIDE SEQUENCE [LARGE SCALE GENOMIC DNA]</scope>
    <source>
        <strain evidence="5">Benny S71-1</strain>
    </source>
</reference>
<proteinExistence type="predicted"/>